<comment type="caution">
    <text evidence="10">The sequence shown here is derived from an EMBL/GenBank/DDBJ whole genome shotgun (WGS) entry which is preliminary data.</text>
</comment>
<feature type="transmembrane region" description="Helical" evidence="7">
    <location>
        <begin position="385"/>
        <end position="408"/>
    </location>
</feature>
<keyword evidence="4 7" id="KW-1133">Transmembrane helix</keyword>
<comment type="similarity">
    <text evidence="6">Belongs to the ABC-4 integral membrane protein family.</text>
</comment>
<feature type="domain" description="MacB-like periplasmic core" evidence="9">
    <location>
        <begin position="42"/>
        <end position="263"/>
    </location>
</feature>
<name>A0A117M2M3_9FIRM</name>
<feature type="transmembrane region" description="Helical" evidence="7">
    <location>
        <begin position="43"/>
        <end position="66"/>
    </location>
</feature>
<dbReference type="Proteomes" id="UP000054705">
    <property type="component" value="Unassembled WGS sequence"/>
</dbReference>
<dbReference type="InterPro" id="IPR003838">
    <property type="entry name" value="ABC3_permease_C"/>
</dbReference>
<keyword evidence="3 7" id="KW-0812">Transmembrane</keyword>
<feature type="domain" description="ABC3 transporter permease C-terminal" evidence="8">
    <location>
        <begin position="305"/>
        <end position="418"/>
    </location>
</feature>
<proteinExistence type="inferred from homology"/>
<dbReference type="PANTHER" id="PTHR30572:SF4">
    <property type="entry name" value="ABC TRANSPORTER PERMEASE YTRF"/>
    <property type="match status" value="1"/>
</dbReference>
<evidence type="ECO:0000259" key="8">
    <source>
        <dbReference type="Pfam" id="PF02687"/>
    </source>
</evidence>
<evidence type="ECO:0000256" key="1">
    <source>
        <dbReference type="ARBA" id="ARBA00004651"/>
    </source>
</evidence>
<evidence type="ECO:0000256" key="7">
    <source>
        <dbReference type="SAM" id="Phobius"/>
    </source>
</evidence>
<accession>A0A117M2M3</accession>
<reference evidence="11" key="1">
    <citation type="journal article" date="2015" name="MBio">
        <title>Genome-Resolved Metagenomic Analysis Reveals Roles for Candidate Phyla and Other Microbial Community Members in Biogeochemical Transformations in Oil Reservoirs.</title>
        <authorList>
            <person name="Hu P."/>
            <person name="Tom L."/>
            <person name="Singh A."/>
            <person name="Thomas B.C."/>
            <person name="Baker B.J."/>
            <person name="Piceno Y.M."/>
            <person name="Andersen G.L."/>
            <person name="Banfield J.F."/>
        </authorList>
    </citation>
    <scope>NUCLEOTIDE SEQUENCE [LARGE SCALE GENOMIC DNA]</scope>
</reference>
<evidence type="ECO:0000256" key="5">
    <source>
        <dbReference type="ARBA" id="ARBA00023136"/>
    </source>
</evidence>
<evidence type="ECO:0000313" key="10">
    <source>
        <dbReference type="EMBL" id="KUK80982.1"/>
    </source>
</evidence>
<dbReference type="AlphaFoldDB" id="A0A117M2M3"/>
<sequence>FYKHLTFHLPLRTSIFGGVLRMNFRSALAVAWRGLLANKMRSLLTMLGIIIGVAAVIIMISVGGGATQQVTSRIASMGSNLLIVMPAAGFGPVRGAGGVVNTLTLDDARAIAGLPLVQNVAPEAGRGVTAVAGSRTWTTSIVGTTNPYQAIKNLPVEAGAFFTAEDVDRAALVAVLGQTVVANLFPAGVNPIGAAIRLNNLEFTVVGVLASQGSGMGGGDQDDIVYIPITTAQGRFTGDRSVRLINVQAQDEMSLATVQDEVTLLLRQRHRLNNQQTDDFNIQNMTAIMDTVAETTKIMTLLLASVAAVSLLVGGIGIMNIMLVSVTERTREIGIRMAVGATGGAILGQFLIEALVLSLAGGLIGMAMGVIGSKVVSQVAGWPTVIAPGSILLAIGFAALVGIFFGYYPARKAANADPIEALRFE</sequence>
<keyword evidence="5 7" id="KW-0472">Membrane</keyword>
<evidence type="ECO:0008006" key="12">
    <source>
        <dbReference type="Google" id="ProtNLM"/>
    </source>
</evidence>
<evidence type="ECO:0000313" key="11">
    <source>
        <dbReference type="Proteomes" id="UP000054705"/>
    </source>
</evidence>
<dbReference type="InterPro" id="IPR050250">
    <property type="entry name" value="Macrolide_Exporter_MacB"/>
</dbReference>
<feature type="non-terminal residue" evidence="10">
    <location>
        <position position="1"/>
    </location>
</feature>
<dbReference type="GO" id="GO:0022857">
    <property type="term" value="F:transmembrane transporter activity"/>
    <property type="evidence" value="ECO:0007669"/>
    <property type="project" value="TreeGrafter"/>
</dbReference>
<evidence type="ECO:0000256" key="2">
    <source>
        <dbReference type="ARBA" id="ARBA00022475"/>
    </source>
</evidence>
<dbReference type="InterPro" id="IPR025857">
    <property type="entry name" value="MacB_PCD"/>
</dbReference>
<protein>
    <recommendedName>
        <fullName evidence="12">ABC-type antimicrobial peptide transport system, permease component</fullName>
    </recommendedName>
</protein>
<comment type="subcellular location">
    <subcellularLocation>
        <location evidence="1">Cell membrane</location>
        <topology evidence="1">Multi-pass membrane protein</topology>
    </subcellularLocation>
</comment>
<gene>
    <name evidence="10" type="ORF">XD97_0756</name>
</gene>
<dbReference type="EMBL" id="LGGS01000186">
    <property type="protein sequence ID" value="KUK80982.1"/>
    <property type="molecule type" value="Genomic_DNA"/>
</dbReference>
<evidence type="ECO:0000256" key="6">
    <source>
        <dbReference type="ARBA" id="ARBA00038076"/>
    </source>
</evidence>
<feature type="transmembrane region" description="Helical" evidence="7">
    <location>
        <begin position="298"/>
        <end position="326"/>
    </location>
</feature>
<evidence type="ECO:0000259" key="9">
    <source>
        <dbReference type="Pfam" id="PF12704"/>
    </source>
</evidence>
<keyword evidence="2" id="KW-1003">Cell membrane</keyword>
<dbReference type="GO" id="GO:0005886">
    <property type="term" value="C:plasma membrane"/>
    <property type="evidence" value="ECO:0007669"/>
    <property type="project" value="UniProtKB-SubCell"/>
</dbReference>
<organism evidence="10 11">
    <name type="scientific">Pelotomaculum thermopropionicum</name>
    <dbReference type="NCBI Taxonomy" id="110500"/>
    <lineage>
        <taxon>Bacteria</taxon>
        <taxon>Bacillati</taxon>
        <taxon>Bacillota</taxon>
        <taxon>Clostridia</taxon>
        <taxon>Eubacteriales</taxon>
        <taxon>Desulfotomaculaceae</taxon>
        <taxon>Pelotomaculum</taxon>
    </lineage>
</organism>
<dbReference type="PANTHER" id="PTHR30572">
    <property type="entry name" value="MEMBRANE COMPONENT OF TRANSPORTER-RELATED"/>
    <property type="match status" value="1"/>
</dbReference>
<evidence type="ECO:0000256" key="4">
    <source>
        <dbReference type="ARBA" id="ARBA00022989"/>
    </source>
</evidence>
<feature type="transmembrane region" description="Helical" evidence="7">
    <location>
        <begin position="338"/>
        <end position="365"/>
    </location>
</feature>
<dbReference type="Pfam" id="PF12704">
    <property type="entry name" value="MacB_PCD"/>
    <property type="match status" value="1"/>
</dbReference>
<dbReference type="Pfam" id="PF02687">
    <property type="entry name" value="FtsX"/>
    <property type="match status" value="1"/>
</dbReference>
<evidence type="ECO:0000256" key="3">
    <source>
        <dbReference type="ARBA" id="ARBA00022692"/>
    </source>
</evidence>